<dbReference type="Proteomes" id="UP000023152">
    <property type="component" value="Unassembled WGS sequence"/>
</dbReference>
<evidence type="ECO:0000256" key="7">
    <source>
        <dbReference type="PROSITE-ProRule" id="PRU00333"/>
    </source>
</evidence>
<feature type="non-terminal residue" evidence="9">
    <location>
        <position position="102"/>
    </location>
</feature>
<evidence type="ECO:0000313" key="10">
    <source>
        <dbReference type="Proteomes" id="UP000023152"/>
    </source>
</evidence>
<gene>
    <name evidence="9" type="ORF">RFI_15944</name>
</gene>
<comment type="caution">
    <text evidence="7">Lacks conserved residue(s) required for the propagation of feature annotation.</text>
</comment>
<dbReference type="GO" id="GO:0046653">
    <property type="term" value="P:tetrahydrofolate metabolic process"/>
    <property type="evidence" value="ECO:0007669"/>
    <property type="project" value="TreeGrafter"/>
</dbReference>
<evidence type="ECO:0000313" key="9">
    <source>
        <dbReference type="EMBL" id="ETO21260.1"/>
    </source>
</evidence>
<evidence type="ECO:0000256" key="2">
    <source>
        <dbReference type="ARBA" id="ARBA00022603"/>
    </source>
</evidence>
<organism evidence="9 10">
    <name type="scientific">Reticulomyxa filosa</name>
    <dbReference type="NCBI Taxonomy" id="46433"/>
    <lineage>
        <taxon>Eukaryota</taxon>
        <taxon>Sar</taxon>
        <taxon>Rhizaria</taxon>
        <taxon>Retaria</taxon>
        <taxon>Foraminifera</taxon>
        <taxon>Monothalamids</taxon>
        <taxon>Reticulomyxidae</taxon>
        <taxon>Reticulomyxa</taxon>
    </lineage>
</organism>
<dbReference type="InterPro" id="IPR036589">
    <property type="entry name" value="HCY_dom_sf"/>
</dbReference>
<keyword evidence="6" id="KW-0170">Cobalt</keyword>
<evidence type="ECO:0000256" key="1">
    <source>
        <dbReference type="ARBA" id="ARBA00010398"/>
    </source>
</evidence>
<feature type="domain" description="Hcy-binding" evidence="8">
    <location>
        <begin position="8"/>
        <end position="102"/>
    </location>
</feature>
<dbReference type="Pfam" id="PF02574">
    <property type="entry name" value="S-methyl_trans"/>
    <property type="match status" value="1"/>
</dbReference>
<keyword evidence="10" id="KW-1185">Reference proteome</keyword>
<dbReference type="AlphaFoldDB" id="X6N4P0"/>
<dbReference type="GO" id="GO:0008705">
    <property type="term" value="F:methionine synthase activity"/>
    <property type="evidence" value="ECO:0007669"/>
    <property type="project" value="TreeGrafter"/>
</dbReference>
<name>X6N4P0_RETFI</name>
<evidence type="ECO:0000259" key="8">
    <source>
        <dbReference type="PROSITE" id="PS50970"/>
    </source>
</evidence>
<dbReference type="SUPFAM" id="SSF82282">
    <property type="entry name" value="Homocysteine S-methyltransferase"/>
    <property type="match status" value="1"/>
</dbReference>
<dbReference type="GO" id="GO:0050667">
    <property type="term" value="P:homocysteine metabolic process"/>
    <property type="evidence" value="ECO:0007669"/>
    <property type="project" value="TreeGrafter"/>
</dbReference>
<keyword evidence="5" id="KW-0479">Metal-binding</keyword>
<dbReference type="GO" id="GO:0046872">
    <property type="term" value="F:metal ion binding"/>
    <property type="evidence" value="ECO:0007669"/>
    <property type="project" value="UniProtKB-KW"/>
</dbReference>
<keyword evidence="4" id="KW-0949">S-adenosyl-L-methionine</keyword>
<dbReference type="InterPro" id="IPR050554">
    <property type="entry name" value="Met_Synthase/Corrinoid"/>
</dbReference>
<comment type="caution">
    <text evidence="9">The sequence shown here is derived from an EMBL/GenBank/DDBJ whole genome shotgun (WGS) entry which is preliminary data.</text>
</comment>
<dbReference type="GO" id="GO:0005829">
    <property type="term" value="C:cytosol"/>
    <property type="evidence" value="ECO:0007669"/>
    <property type="project" value="TreeGrafter"/>
</dbReference>
<dbReference type="PANTHER" id="PTHR45833:SF1">
    <property type="entry name" value="METHIONINE SYNTHASE"/>
    <property type="match status" value="1"/>
</dbReference>
<protein>
    <submittedName>
        <fullName evidence="9">Methionine synthase</fullName>
    </submittedName>
</protein>
<dbReference type="OrthoDB" id="261426at2759"/>
<sequence length="102" mass="11770">MVNFNDVSKYLYQLMQERIIILDGAMGTTIQKHRLTEEQFRGQRFQAHHRPLKGNNDLLCLTQPQIIEDIYFNYLKSGSDIIETNTFNANAISLSDYDTAGL</sequence>
<keyword evidence="2" id="KW-0489">Methyltransferase</keyword>
<dbReference type="PANTHER" id="PTHR45833">
    <property type="entry name" value="METHIONINE SYNTHASE"/>
    <property type="match status" value="1"/>
</dbReference>
<evidence type="ECO:0000256" key="6">
    <source>
        <dbReference type="ARBA" id="ARBA00023285"/>
    </source>
</evidence>
<dbReference type="InterPro" id="IPR003726">
    <property type="entry name" value="HCY_dom"/>
</dbReference>
<evidence type="ECO:0000256" key="4">
    <source>
        <dbReference type="ARBA" id="ARBA00022691"/>
    </source>
</evidence>
<dbReference type="EMBL" id="ASPP01011805">
    <property type="protein sequence ID" value="ETO21260.1"/>
    <property type="molecule type" value="Genomic_DNA"/>
</dbReference>
<comment type="similarity">
    <text evidence="1">Belongs to the vitamin-B12 dependent methionine synthase family.</text>
</comment>
<dbReference type="PROSITE" id="PS50970">
    <property type="entry name" value="HCY"/>
    <property type="match status" value="1"/>
</dbReference>
<dbReference type="GO" id="GO:0032259">
    <property type="term" value="P:methylation"/>
    <property type="evidence" value="ECO:0007669"/>
    <property type="project" value="UniProtKB-KW"/>
</dbReference>
<proteinExistence type="inferred from homology"/>
<accession>X6N4P0</accession>
<evidence type="ECO:0000256" key="3">
    <source>
        <dbReference type="ARBA" id="ARBA00022679"/>
    </source>
</evidence>
<evidence type="ECO:0000256" key="5">
    <source>
        <dbReference type="ARBA" id="ARBA00022723"/>
    </source>
</evidence>
<reference evidence="9 10" key="1">
    <citation type="journal article" date="2013" name="Curr. Biol.">
        <title>The Genome of the Foraminiferan Reticulomyxa filosa.</title>
        <authorList>
            <person name="Glockner G."/>
            <person name="Hulsmann N."/>
            <person name="Schleicher M."/>
            <person name="Noegel A.A."/>
            <person name="Eichinger L."/>
            <person name="Gallinger C."/>
            <person name="Pawlowski J."/>
            <person name="Sierra R."/>
            <person name="Euteneuer U."/>
            <person name="Pillet L."/>
            <person name="Moustafa A."/>
            <person name="Platzer M."/>
            <person name="Groth M."/>
            <person name="Szafranski K."/>
            <person name="Schliwa M."/>
        </authorList>
    </citation>
    <scope>NUCLEOTIDE SEQUENCE [LARGE SCALE GENOMIC DNA]</scope>
</reference>
<keyword evidence="3" id="KW-0808">Transferase</keyword>
<dbReference type="Gene3D" id="3.20.20.330">
    <property type="entry name" value="Homocysteine-binding-like domain"/>
    <property type="match status" value="1"/>
</dbReference>